<reference evidence="1" key="2">
    <citation type="submission" date="2023-01" db="EMBL/GenBank/DDBJ databases">
        <authorList>
            <person name="Petersen C."/>
        </authorList>
    </citation>
    <scope>NUCLEOTIDE SEQUENCE</scope>
    <source>
        <strain evidence="1">IBT 12815</strain>
    </source>
</reference>
<proteinExistence type="predicted"/>
<dbReference type="EMBL" id="JAQJAE010000006">
    <property type="protein sequence ID" value="KAJ5588083.1"/>
    <property type="molecule type" value="Genomic_DNA"/>
</dbReference>
<comment type="caution">
    <text evidence="1">The sequence shown here is derived from an EMBL/GenBank/DDBJ whole genome shotgun (WGS) entry which is preliminary data.</text>
</comment>
<name>A0AAD6DKH2_9EURO</name>
<dbReference type="AlphaFoldDB" id="A0AAD6DKH2"/>
<dbReference type="RefSeq" id="XP_056747102.1">
    <property type="nucleotide sequence ID" value="XM_056901815.1"/>
</dbReference>
<accession>A0AAD6DKH2</accession>
<dbReference type="Proteomes" id="UP001213799">
    <property type="component" value="Unassembled WGS sequence"/>
</dbReference>
<evidence type="ECO:0000313" key="1">
    <source>
        <dbReference type="EMBL" id="KAJ5588083.1"/>
    </source>
</evidence>
<reference evidence="1" key="1">
    <citation type="journal article" date="2023" name="IMA Fungus">
        <title>Comparative genomic study of the Penicillium genus elucidates a diverse pangenome and 15 lateral gene transfer events.</title>
        <authorList>
            <person name="Petersen C."/>
            <person name="Sorensen T."/>
            <person name="Nielsen M.R."/>
            <person name="Sondergaard T.E."/>
            <person name="Sorensen J.L."/>
            <person name="Fitzpatrick D.A."/>
            <person name="Frisvad J.C."/>
            <person name="Nielsen K.L."/>
        </authorList>
    </citation>
    <scope>NUCLEOTIDE SEQUENCE</scope>
    <source>
        <strain evidence="1">IBT 12815</strain>
    </source>
</reference>
<gene>
    <name evidence="1" type="ORF">N7537_010761</name>
</gene>
<organism evidence="1 2">
    <name type="scientific">Penicillium hordei</name>
    <dbReference type="NCBI Taxonomy" id="40994"/>
    <lineage>
        <taxon>Eukaryota</taxon>
        <taxon>Fungi</taxon>
        <taxon>Dikarya</taxon>
        <taxon>Ascomycota</taxon>
        <taxon>Pezizomycotina</taxon>
        <taxon>Eurotiomycetes</taxon>
        <taxon>Eurotiomycetidae</taxon>
        <taxon>Eurotiales</taxon>
        <taxon>Aspergillaceae</taxon>
        <taxon>Penicillium</taxon>
    </lineage>
</organism>
<protein>
    <submittedName>
        <fullName evidence="1">Uncharacterized protein</fullName>
    </submittedName>
</protein>
<keyword evidence="2" id="KW-1185">Reference proteome</keyword>
<sequence length="122" mass="14140">MDPPLQGNTPLRQLHADITKIAAKAIVDESIPLVEWGLQVQYTYLQRILVSRWQKESEEEWNLRRVDFAVDFCCHEGSRPESYRDHENRAITPGQLEAGHLEQQFSDTGVCINEDTKYQRPS</sequence>
<dbReference type="GeneID" id="81592057"/>
<evidence type="ECO:0000313" key="2">
    <source>
        <dbReference type="Proteomes" id="UP001213799"/>
    </source>
</evidence>